<name>A0A644ZB79_9ZZZZ</name>
<evidence type="ECO:0000313" key="1">
    <source>
        <dbReference type="EMBL" id="MPM38142.1"/>
    </source>
</evidence>
<gene>
    <name evidence="1" type="ORF">SDC9_84769</name>
</gene>
<comment type="caution">
    <text evidence="1">The sequence shown here is derived from an EMBL/GenBank/DDBJ whole genome shotgun (WGS) entry which is preliminary data.</text>
</comment>
<reference evidence="1" key="1">
    <citation type="submission" date="2019-08" db="EMBL/GenBank/DDBJ databases">
        <authorList>
            <person name="Kucharzyk K."/>
            <person name="Murdoch R.W."/>
            <person name="Higgins S."/>
            <person name="Loffler F."/>
        </authorList>
    </citation>
    <scope>NUCLEOTIDE SEQUENCE</scope>
</reference>
<organism evidence="1">
    <name type="scientific">bioreactor metagenome</name>
    <dbReference type="NCBI Taxonomy" id="1076179"/>
    <lineage>
        <taxon>unclassified sequences</taxon>
        <taxon>metagenomes</taxon>
        <taxon>ecological metagenomes</taxon>
    </lineage>
</organism>
<protein>
    <submittedName>
        <fullName evidence="1">Uncharacterized protein</fullName>
    </submittedName>
</protein>
<proteinExistence type="predicted"/>
<dbReference type="AlphaFoldDB" id="A0A644ZB79"/>
<accession>A0A644ZB79</accession>
<dbReference type="EMBL" id="VSSQ01008184">
    <property type="protein sequence ID" value="MPM38142.1"/>
    <property type="molecule type" value="Genomic_DNA"/>
</dbReference>
<sequence length="180" mass="20909">MFPVVEHARGRDGVFRLLFACKEIAIQIRRKQQRLCLLQCGVFLPQARVELIDRVKRHGRDARARKQRLLRHDGMNRRHPRFRSVAIAARVTQQRAVVIEQAKVHTPRVDAEAIRLPSLVLELEKRFLQVSIEPQRVPVIQPVLLDHGVVKPVHLRQRHARSIERAQHRPPVGCTQVECE</sequence>